<comment type="catalytic activity">
    <reaction evidence="10">
        <text>N-acetyl-alpha-D-glucosamine 1-phosphate + UTP + H(+) = UDP-N-acetyl-alpha-D-glucosamine + diphosphate</text>
        <dbReference type="Rhea" id="RHEA:13509"/>
        <dbReference type="ChEBI" id="CHEBI:15378"/>
        <dbReference type="ChEBI" id="CHEBI:33019"/>
        <dbReference type="ChEBI" id="CHEBI:46398"/>
        <dbReference type="ChEBI" id="CHEBI:57705"/>
        <dbReference type="ChEBI" id="CHEBI:57776"/>
        <dbReference type="EC" id="2.7.7.23"/>
    </reaction>
</comment>
<dbReference type="SUPFAM" id="SSF53448">
    <property type="entry name" value="Nucleotide-diphospho-sugar transferases"/>
    <property type="match status" value="1"/>
</dbReference>
<evidence type="ECO:0000313" key="13">
    <source>
        <dbReference type="EMBL" id="HGQ36375.1"/>
    </source>
</evidence>
<dbReference type="EMBL" id="DTBD01000057">
    <property type="protein sequence ID" value="HGQ64890.1"/>
    <property type="molecule type" value="Genomic_DNA"/>
</dbReference>
<dbReference type="Gene3D" id="2.160.10.10">
    <property type="entry name" value="Hexapeptide repeat proteins"/>
    <property type="match status" value="1"/>
</dbReference>
<evidence type="ECO:0000256" key="5">
    <source>
        <dbReference type="ARBA" id="ARBA00022679"/>
    </source>
</evidence>
<dbReference type="Gene3D" id="3.90.550.10">
    <property type="entry name" value="Spore Coat Polysaccharide Biosynthesis Protein SpsA, Chain A"/>
    <property type="match status" value="1"/>
</dbReference>
<proteinExistence type="inferred from homology"/>
<keyword evidence="7" id="KW-0511">Multifunctional enzyme</keyword>
<reference evidence="14" key="1">
    <citation type="journal article" date="2020" name="mSystems">
        <title>Genome- and Community-Level Interaction Insights into Carbon Utilization and Element Cycling Functions of Hydrothermarchaeota in Hydrothermal Sediment.</title>
        <authorList>
            <person name="Zhou Z."/>
            <person name="Liu Y."/>
            <person name="Xu W."/>
            <person name="Pan J."/>
            <person name="Luo Z.H."/>
            <person name="Li M."/>
        </authorList>
    </citation>
    <scope>NUCLEOTIDE SEQUENCE [LARGE SCALE GENOMIC DNA]</scope>
    <source>
        <strain evidence="14">SpSt-637</strain>
        <strain evidence="13">SpSt-667</strain>
    </source>
</reference>
<dbReference type="SUPFAM" id="SSF51161">
    <property type="entry name" value="Trimeric LpxA-like enzymes"/>
    <property type="match status" value="1"/>
</dbReference>
<keyword evidence="5 14" id="KW-0808">Transferase</keyword>
<dbReference type="Pfam" id="PF00132">
    <property type="entry name" value="Hexapep"/>
    <property type="match status" value="1"/>
</dbReference>
<dbReference type="NCBIfam" id="TIGR03992">
    <property type="entry name" value="Arch_glmU"/>
    <property type="match status" value="1"/>
</dbReference>
<organism evidence="14">
    <name type="scientific">Ignisphaera aggregans</name>
    <dbReference type="NCBI Taxonomy" id="334771"/>
    <lineage>
        <taxon>Archaea</taxon>
        <taxon>Thermoproteota</taxon>
        <taxon>Thermoprotei</taxon>
        <taxon>Desulfurococcales</taxon>
        <taxon>Desulfurococcaceae</taxon>
        <taxon>Ignisphaera</taxon>
    </lineage>
</organism>
<dbReference type="InterPro" id="IPR001451">
    <property type="entry name" value="Hexapep"/>
</dbReference>
<dbReference type="PANTHER" id="PTHR43584">
    <property type="entry name" value="NUCLEOTIDYL TRANSFERASE"/>
    <property type="match status" value="1"/>
</dbReference>
<keyword evidence="6" id="KW-0548">Nucleotidyltransferase</keyword>
<evidence type="ECO:0000256" key="4">
    <source>
        <dbReference type="ARBA" id="ARBA00007947"/>
    </source>
</evidence>
<comment type="similarity">
    <text evidence="3">In the C-terminal section; belongs to the transferase hexapeptide repeat family.</text>
</comment>
<dbReference type="Pfam" id="PF00483">
    <property type="entry name" value="NTP_transferase"/>
    <property type="match status" value="1"/>
</dbReference>
<dbReference type="GO" id="GO:0019134">
    <property type="term" value="F:glucosamine-1-phosphate N-acetyltransferase activity"/>
    <property type="evidence" value="ECO:0007669"/>
    <property type="project" value="UniProtKB-EC"/>
</dbReference>
<dbReference type="AlphaFoldDB" id="A0A7C4NQB1"/>
<dbReference type="UniPathway" id="UPA00113">
    <property type="reaction ID" value="UER00532"/>
</dbReference>
<protein>
    <submittedName>
        <fullName evidence="14">Nucleotidyl transferase</fullName>
    </submittedName>
</protein>
<dbReference type="InterPro" id="IPR023915">
    <property type="entry name" value="Bifunctiontional_GlmU_arc-type"/>
</dbReference>
<gene>
    <name evidence="14" type="ORF">ENU08_06580</name>
    <name evidence="13" type="ORF">ENU41_06845</name>
</gene>
<comment type="caution">
    <text evidence="14">The sequence shown here is derived from an EMBL/GenBank/DDBJ whole genome shotgun (WGS) entry which is preliminary data.</text>
</comment>
<dbReference type="Pfam" id="PF25087">
    <property type="entry name" value="GMPPB_C"/>
    <property type="match status" value="1"/>
</dbReference>
<evidence type="ECO:0000259" key="12">
    <source>
        <dbReference type="Pfam" id="PF25087"/>
    </source>
</evidence>
<name>A0A7C4NQB1_9CREN</name>
<sequence length="416" mass="46188">MLGVILAAGKGRRLSPLTETRPKVLLPILGKPLIQLHLELMKRLGVEKVLLIVSYLKEQVIDRAKHLAGEIGIDVDFIDQGEELGTGHALKTVADRYEDDMVVTYGDLYIDIDLVSKVLFPVINKRDNYIVGVDVEDVSRYGKLVLDNSFVLDIIEKPVEKSPGIINSGIYILRRDTVKLVNKISISPRGEYELTDLVSIAREKGYNFIALRIPSNCWQDMGYPWDLLKVLKLELSRLREKIIKGDVENFVTIRGPVIIEEGATIKGATYIEGPVYIGKNASIGPNSYIRPYTSIEEKAHIGFSVEVKESIILENAHAAHLTYIGDSIIGENVNLGAGTLVANLRFDDKTVKMTIESKRMDTGRRKMGAVIGGYTKTGINVSIMPGVKIGSYATIYPGVVVYKDVPPHTVVDKDWR</sequence>
<evidence type="ECO:0000256" key="3">
    <source>
        <dbReference type="ARBA" id="ARBA00007707"/>
    </source>
</evidence>
<dbReference type="InterPro" id="IPR056729">
    <property type="entry name" value="GMPPB_C"/>
</dbReference>
<evidence type="ECO:0000256" key="2">
    <source>
        <dbReference type="ARBA" id="ARBA00005208"/>
    </source>
</evidence>
<comment type="catalytic activity">
    <reaction evidence="9">
        <text>alpha-D-glucosamine 1-phosphate + acetyl-CoA = N-acetyl-alpha-D-glucosamine 1-phosphate + CoA + H(+)</text>
        <dbReference type="Rhea" id="RHEA:13725"/>
        <dbReference type="ChEBI" id="CHEBI:15378"/>
        <dbReference type="ChEBI" id="CHEBI:57287"/>
        <dbReference type="ChEBI" id="CHEBI:57288"/>
        <dbReference type="ChEBI" id="CHEBI:57776"/>
        <dbReference type="ChEBI" id="CHEBI:58516"/>
        <dbReference type="EC" id="2.3.1.157"/>
    </reaction>
</comment>
<dbReference type="InterPro" id="IPR029044">
    <property type="entry name" value="Nucleotide-diphossugar_trans"/>
</dbReference>
<dbReference type="InterPro" id="IPR011004">
    <property type="entry name" value="Trimer_LpxA-like_sf"/>
</dbReference>
<dbReference type="InterPro" id="IPR005835">
    <property type="entry name" value="NTP_transferase_dom"/>
</dbReference>
<comment type="pathway">
    <text evidence="2">Nucleotide-sugar biosynthesis; UDP-N-acetyl-alpha-D-glucosamine biosynthesis; UDP-N-acetyl-alpha-D-glucosamine from N-acetyl-alpha-D-glucosamine 1-phosphate: step 1/1.</text>
</comment>
<evidence type="ECO:0000256" key="10">
    <source>
        <dbReference type="ARBA" id="ARBA00048493"/>
    </source>
</evidence>
<dbReference type="GO" id="GO:0003977">
    <property type="term" value="F:UDP-N-acetylglucosamine diphosphorylase activity"/>
    <property type="evidence" value="ECO:0007669"/>
    <property type="project" value="UniProtKB-EC"/>
</dbReference>
<dbReference type="EMBL" id="DTCK01000041">
    <property type="protein sequence ID" value="HGQ36375.1"/>
    <property type="molecule type" value="Genomic_DNA"/>
</dbReference>
<accession>A0A7C4NQB1</accession>
<evidence type="ECO:0000256" key="1">
    <source>
        <dbReference type="ARBA" id="ARBA00005166"/>
    </source>
</evidence>
<evidence type="ECO:0000259" key="11">
    <source>
        <dbReference type="Pfam" id="PF00483"/>
    </source>
</evidence>
<evidence type="ECO:0000256" key="7">
    <source>
        <dbReference type="ARBA" id="ARBA00023268"/>
    </source>
</evidence>
<comment type="similarity">
    <text evidence="4">In the N-terminal section; belongs to the N-acetylglucosamine-1-phosphate uridyltransferase family.</text>
</comment>
<evidence type="ECO:0000256" key="6">
    <source>
        <dbReference type="ARBA" id="ARBA00022695"/>
    </source>
</evidence>
<dbReference type="InterPro" id="IPR050065">
    <property type="entry name" value="GlmU-like"/>
</dbReference>
<keyword evidence="8" id="KW-0012">Acyltransferase</keyword>
<comment type="pathway">
    <text evidence="1">Nucleotide-sugar biosynthesis; UDP-N-acetyl-alpha-D-glucosamine biosynthesis; N-acetyl-alpha-D-glucosamine 1-phosphate from alpha-D-glucosamine 6-phosphate (route II): step 2/2.</text>
</comment>
<feature type="domain" description="Nucleotidyl transferase" evidence="11">
    <location>
        <begin position="3"/>
        <end position="232"/>
    </location>
</feature>
<dbReference type="GO" id="GO:0006048">
    <property type="term" value="P:UDP-N-acetylglucosamine biosynthetic process"/>
    <property type="evidence" value="ECO:0007669"/>
    <property type="project" value="UniProtKB-UniPathway"/>
</dbReference>
<evidence type="ECO:0000256" key="9">
    <source>
        <dbReference type="ARBA" id="ARBA00048247"/>
    </source>
</evidence>
<dbReference type="CDD" id="cd05636">
    <property type="entry name" value="LbH_G1P_TT_C_like"/>
    <property type="match status" value="1"/>
</dbReference>
<evidence type="ECO:0000313" key="14">
    <source>
        <dbReference type="EMBL" id="HGQ64890.1"/>
    </source>
</evidence>
<dbReference type="CDD" id="cd04181">
    <property type="entry name" value="NTP_transferase"/>
    <property type="match status" value="1"/>
</dbReference>
<feature type="domain" description="Mannose-1-phosphate guanyltransferase C-terminal" evidence="12">
    <location>
        <begin position="271"/>
        <end position="344"/>
    </location>
</feature>
<evidence type="ECO:0000256" key="8">
    <source>
        <dbReference type="ARBA" id="ARBA00023315"/>
    </source>
</evidence>
<dbReference type="PANTHER" id="PTHR43584:SF8">
    <property type="entry name" value="N-ACETYLMURAMATE ALPHA-1-PHOSPHATE URIDYLYLTRANSFERASE"/>
    <property type="match status" value="1"/>
</dbReference>